<evidence type="ECO:0000313" key="17">
    <source>
        <dbReference type="EMBL" id="QUD85927.1"/>
    </source>
</evidence>
<dbReference type="PROSITE" id="PS52016">
    <property type="entry name" value="TONB_DEPENDENT_REC_3"/>
    <property type="match status" value="1"/>
</dbReference>
<feature type="chain" id="PRO_5037998131" evidence="14">
    <location>
        <begin position="24"/>
        <end position="898"/>
    </location>
</feature>
<dbReference type="Pfam" id="PF07715">
    <property type="entry name" value="Plug"/>
    <property type="match status" value="1"/>
</dbReference>
<evidence type="ECO:0000256" key="9">
    <source>
        <dbReference type="ARBA" id="ARBA00023077"/>
    </source>
</evidence>
<keyword evidence="4" id="KW-0410">Iron transport</keyword>
<dbReference type="Gene3D" id="2.40.170.20">
    <property type="entry name" value="TonB-dependent receptor, beta-barrel domain"/>
    <property type="match status" value="1"/>
</dbReference>
<dbReference type="EMBL" id="CP073078">
    <property type="protein sequence ID" value="QUD85927.1"/>
    <property type="molecule type" value="Genomic_DNA"/>
</dbReference>
<dbReference type="PANTHER" id="PTHR32552:SF89">
    <property type="entry name" value="CATECHOLATE SIDEROPHORE RECEPTOR FIU"/>
    <property type="match status" value="1"/>
</dbReference>
<dbReference type="InterPro" id="IPR000531">
    <property type="entry name" value="Beta-barrel_TonB"/>
</dbReference>
<evidence type="ECO:0000256" key="1">
    <source>
        <dbReference type="ARBA" id="ARBA00004571"/>
    </source>
</evidence>
<proteinExistence type="inferred from homology"/>
<dbReference type="Gene3D" id="2.170.130.10">
    <property type="entry name" value="TonB-dependent receptor, plug domain"/>
    <property type="match status" value="1"/>
</dbReference>
<feature type="domain" description="TonB-dependent receptor-like beta-barrel" evidence="15">
    <location>
        <begin position="324"/>
        <end position="846"/>
    </location>
</feature>
<reference evidence="17" key="1">
    <citation type="submission" date="2021-04" db="EMBL/GenBank/DDBJ databases">
        <title>The complete genome sequence of Caulobacter sp. S6.</title>
        <authorList>
            <person name="Tang Y."/>
            <person name="Ouyang W."/>
            <person name="Liu Q."/>
            <person name="Huang B."/>
            <person name="Guo Z."/>
            <person name="Lei P."/>
        </authorList>
    </citation>
    <scope>NUCLEOTIDE SEQUENCE</scope>
    <source>
        <strain evidence="17">S6</strain>
    </source>
</reference>
<dbReference type="GO" id="GO:0015344">
    <property type="term" value="F:siderophore uptake transmembrane transporter activity"/>
    <property type="evidence" value="ECO:0007669"/>
    <property type="project" value="TreeGrafter"/>
</dbReference>
<keyword evidence="10 12" id="KW-0472">Membrane</keyword>
<keyword evidence="7" id="KW-0408">Iron</keyword>
<evidence type="ECO:0000259" key="16">
    <source>
        <dbReference type="Pfam" id="PF07715"/>
    </source>
</evidence>
<evidence type="ECO:0000259" key="15">
    <source>
        <dbReference type="Pfam" id="PF00593"/>
    </source>
</evidence>
<dbReference type="InterPro" id="IPR037066">
    <property type="entry name" value="Plug_dom_sf"/>
</dbReference>
<evidence type="ECO:0000256" key="14">
    <source>
        <dbReference type="SAM" id="SignalP"/>
    </source>
</evidence>
<keyword evidence="5 12" id="KW-0812">Transmembrane</keyword>
<dbReference type="Proteomes" id="UP000676409">
    <property type="component" value="Chromosome"/>
</dbReference>
<dbReference type="KEGG" id="caul:KCG34_12495"/>
<evidence type="ECO:0000256" key="4">
    <source>
        <dbReference type="ARBA" id="ARBA00022496"/>
    </source>
</evidence>
<organism evidence="17 18">
    <name type="scientific">Phenylobacterium montanum</name>
    <dbReference type="NCBI Taxonomy" id="2823693"/>
    <lineage>
        <taxon>Bacteria</taxon>
        <taxon>Pseudomonadati</taxon>
        <taxon>Pseudomonadota</taxon>
        <taxon>Alphaproteobacteria</taxon>
        <taxon>Caulobacterales</taxon>
        <taxon>Caulobacteraceae</taxon>
        <taxon>Phenylobacterium</taxon>
    </lineage>
</organism>
<evidence type="ECO:0000256" key="10">
    <source>
        <dbReference type="ARBA" id="ARBA00023136"/>
    </source>
</evidence>
<evidence type="ECO:0000256" key="2">
    <source>
        <dbReference type="ARBA" id="ARBA00022448"/>
    </source>
</evidence>
<protein>
    <submittedName>
        <fullName evidence="17">TonB-dependent receptor</fullName>
    </submittedName>
</protein>
<dbReference type="Pfam" id="PF00593">
    <property type="entry name" value="TonB_dep_Rec_b-barrel"/>
    <property type="match status" value="1"/>
</dbReference>
<dbReference type="PANTHER" id="PTHR32552">
    <property type="entry name" value="FERRICHROME IRON RECEPTOR-RELATED"/>
    <property type="match status" value="1"/>
</dbReference>
<dbReference type="InterPro" id="IPR012910">
    <property type="entry name" value="Plug_dom"/>
</dbReference>
<keyword evidence="18" id="KW-1185">Reference proteome</keyword>
<comment type="subcellular location">
    <subcellularLocation>
        <location evidence="1 12">Cell outer membrane</location>
        <topology evidence="1 12">Multi-pass membrane protein</topology>
    </subcellularLocation>
</comment>
<keyword evidence="17" id="KW-0675">Receptor</keyword>
<keyword evidence="2 12" id="KW-0813">Transport</keyword>
<gene>
    <name evidence="17" type="ORF">KCG34_12495</name>
</gene>
<dbReference type="SUPFAM" id="SSF56935">
    <property type="entry name" value="Porins"/>
    <property type="match status" value="1"/>
</dbReference>
<evidence type="ECO:0000256" key="13">
    <source>
        <dbReference type="RuleBase" id="RU003357"/>
    </source>
</evidence>
<dbReference type="RefSeq" id="WP_211935979.1">
    <property type="nucleotide sequence ID" value="NZ_CP073078.1"/>
</dbReference>
<keyword evidence="3 12" id="KW-1134">Transmembrane beta strand</keyword>
<name>A0A975FVW2_9CAUL</name>
<accession>A0A975FVW2</accession>
<keyword evidence="8" id="KW-0406">Ion transport</keyword>
<evidence type="ECO:0000256" key="5">
    <source>
        <dbReference type="ARBA" id="ARBA00022692"/>
    </source>
</evidence>
<evidence type="ECO:0000256" key="7">
    <source>
        <dbReference type="ARBA" id="ARBA00023004"/>
    </source>
</evidence>
<feature type="domain" description="TonB-dependent receptor plug" evidence="16">
    <location>
        <begin position="61"/>
        <end position="176"/>
    </location>
</feature>
<keyword evidence="6 14" id="KW-0732">Signal</keyword>
<dbReference type="GO" id="GO:0009279">
    <property type="term" value="C:cell outer membrane"/>
    <property type="evidence" value="ECO:0007669"/>
    <property type="project" value="UniProtKB-SubCell"/>
</dbReference>
<dbReference type="InterPro" id="IPR036942">
    <property type="entry name" value="Beta-barrel_TonB_sf"/>
</dbReference>
<feature type="signal peptide" evidence="14">
    <location>
        <begin position="1"/>
        <end position="23"/>
    </location>
</feature>
<evidence type="ECO:0000256" key="12">
    <source>
        <dbReference type="PROSITE-ProRule" id="PRU01360"/>
    </source>
</evidence>
<comment type="similarity">
    <text evidence="12 13">Belongs to the TonB-dependent receptor family.</text>
</comment>
<sequence>MKRRLLLQSTILAAGLMAGQAFGQTAPSAQQPPPSADQAGPSSQAIGEVVVTGVFSAKRIEAAPISINVVTTSQLSEQNAVSAADLLKNVPGVFVNSSLGEIRNVVFSRGISANSLDGAGGYYYVSLQEDGLPVDLITASNYGPDYYLRPDITLSRLEGLRGGTAAITGPNAPGGIFNYISKNGRSDPGVELAAKYGLQGDGSLPYYRVDAYVGGKAMDNLYYSIGGFYRTDDGTHDAGYALNKGGQVKANLLWNYSQGSVLLTAKYLDDSNDWNEFTPAFGGKTIAPGFSNTTSDLQPANASHCFPRVGGGRGCWNPSDLVHSKSLAFGATWKHEFSDGFHIENKMRYSHNRSQWNSGAVLSVVSLEDPIVNIIMGTAFAPGAFNYYQGGKLLASITSQGNAFAPGNYTVNSNNLPNQGILTGSNLPGNIGAYVGFGDVQNSYSDQFVDQFTVTKDLGQHHLALGAYVALARLSTNASGSPGIGLMTLTPKPQMMTETYTPAGGSTVYQVTDPTGFGAYGQPAVDGYHGNQELYSVFFGDSWKVNDKLTLEAGGRWESIKYDIFNQSWTSSPFGAVPQLNSSGGADGNPLTLYDNGVSTPGPIYRTKRDYDYFNYSLAVDYDLTSDLATYVRYTEGSKAPDFGGIEAINTPGRIATEFDAPQKIRQAEIGIKYSRSGISLQLFPFYSLLENVNVPAVFNYTSGPLIGQQYVEPAFQGQITTYGVEVAGAARITSSFNVHGNLTLQEPKASKFYNWTQGPKGDGSDDVKTLIKSGDADNNPKIITRAGFDWNALPDVKLFGEVTYLGKRAANAADAFYLPAFTTVDLGAAWNVTKNIKLQFNVNNVFDEVGVMSWSSTGFLASLNRQGLTPAAYNPRALYPIVPSQARSYFLTLSAKY</sequence>
<dbReference type="AlphaFoldDB" id="A0A975FVW2"/>
<evidence type="ECO:0000256" key="6">
    <source>
        <dbReference type="ARBA" id="ARBA00022729"/>
    </source>
</evidence>
<evidence type="ECO:0000256" key="3">
    <source>
        <dbReference type="ARBA" id="ARBA00022452"/>
    </source>
</evidence>
<evidence type="ECO:0000313" key="18">
    <source>
        <dbReference type="Proteomes" id="UP000676409"/>
    </source>
</evidence>
<dbReference type="InterPro" id="IPR039426">
    <property type="entry name" value="TonB-dep_rcpt-like"/>
</dbReference>
<keyword evidence="9 13" id="KW-0798">TonB box</keyword>
<keyword evidence="11 12" id="KW-0998">Cell outer membrane</keyword>
<evidence type="ECO:0000256" key="8">
    <source>
        <dbReference type="ARBA" id="ARBA00023065"/>
    </source>
</evidence>
<evidence type="ECO:0000256" key="11">
    <source>
        <dbReference type="ARBA" id="ARBA00023237"/>
    </source>
</evidence>